<dbReference type="EMBL" id="CP014796">
    <property type="protein sequence ID" value="APX23922.1"/>
    <property type="molecule type" value="Genomic_DNA"/>
</dbReference>
<comment type="similarity">
    <text evidence="1">Belongs to the SCO1/2 family.</text>
</comment>
<dbReference type="InterPro" id="IPR036249">
    <property type="entry name" value="Thioredoxin-like_sf"/>
</dbReference>
<dbReference type="Pfam" id="PF02630">
    <property type="entry name" value="SCO1-SenC"/>
    <property type="match status" value="1"/>
</dbReference>
<dbReference type="CDD" id="cd02968">
    <property type="entry name" value="SCO"/>
    <property type="match status" value="1"/>
</dbReference>
<keyword evidence="2" id="KW-0186">Copper</keyword>
<feature type="binding site" evidence="2">
    <location>
        <position position="77"/>
    </location>
    <ligand>
        <name>Cu cation</name>
        <dbReference type="ChEBI" id="CHEBI:23378"/>
    </ligand>
</feature>
<dbReference type="STRING" id="1229727.Ga0080559_TMP3126"/>
<gene>
    <name evidence="4" type="ORF">Ga0080559_TMP3126</name>
</gene>
<dbReference type="Proteomes" id="UP000186559">
    <property type="component" value="Chromosome"/>
</dbReference>
<dbReference type="PANTHER" id="PTHR12151:SF25">
    <property type="entry name" value="LINALOOL DEHYDRATASE_ISOMERASE DOMAIN-CONTAINING PROTEIN"/>
    <property type="match status" value="1"/>
</dbReference>
<dbReference type="InterPro" id="IPR003782">
    <property type="entry name" value="SCO1/SenC"/>
</dbReference>
<feature type="binding site" evidence="2">
    <location>
        <position position="167"/>
    </location>
    <ligand>
        <name>Cu cation</name>
        <dbReference type="ChEBI" id="CHEBI:23378"/>
    </ligand>
</feature>
<evidence type="ECO:0000313" key="5">
    <source>
        <dbReference type="Proteomes" id="UP000186559"/>
    </source>
</evidence>
<evidence type="ECO:0000256" key="3">
    <source>
        <dbReference type="PIRSR" id="PIRSR603782-2"/>
    </source>
</evidence>
<keyword evidence="2" id="KW-0479">Metal-binding</keyword>
<evidence type="ECO:0000256" key="2">
    <source>
        <dbReference type="PIRSR" id="PIRSR603782-1"/>
    </source>
</evidence>
<protein>
    <submittedName>
        <fullName evidence="4">Protein SCO1/2</fullName>
    </submittedName>
</protein>
<accession>A0A1U7D735</accession>
<reference evidence="4 5" key="1">
    <citation type="submission" date="2016-03" db="EMBL/GenBank/DDBJ databases">
        <title>Deep-sea bacteria in the southern Pacific.</title>
        <authorList>
            <person name="Tang K."/>
        </authorList>
    </citation>
    <scope>NUCLEOTIDE SEQUENCE [LARGE SCALE GENOMIC DNA]</scope>
    <source>
        <strain evidence="4 5">JLT2016</strain>
    </source>
</reference>
<evidence type="ECO:0000256" key="1">
    <source>
        <dbReference type="ARBA" id="ARBA00010996"/>
    </source>
</evidence>
<organism evidence="4 5">
    <name type="scientific">Salipiger profundus</name>
    <dbReference type="NCBI Taxonomy" id="1229727"/>
    <lineage>
        <taxon>Bacteria</taxon>
        <taxon>Pseudomonadati</taxon>
        <taxon>Pseudomonadota</taxon>
        <taxon>Alphaproteobacteria</taxon>
        <taxon>Rhodobacterales</taxon>
        <taxon>Roseobacteraceae</taxon>
        <taxon>Salipiger</taxon>
    </lineage>
</organism>
<sequence>MPRSERLAPRRDILRLALAGALLPLSACDDGGWYGKDVTGLLPEMAFAMTRARDGAAVTEADYRGQVVAMFFGFTFCPDICPMTLANLSAVLDRLGDDAEAITVLFVTVDPLRDTLPAMADYVSAFTPRAQGLRGTDNQLARLARRLKVTYRVDRPGPDKPDYAVSHGKSVYIFDATGAARVMWPQFDTTDADIDAATRDLRRLLSG</sequence>
<name>A0A1U7D735_9RHOB</name>
<dbReference type="KEGG" id="tpro:Ga0080559_TMP3126"/>
<keyword evidence="5" id="KW-1185">Reference proteome</keyword>
<keyword evidence="3" id="KW-1015">Disulfide bond</keyword>
<dbReference type="AlphaFoldDB" id="A0A1U7D735"/>
<feature type="binding site" evidence="2">
    <location>
        <position position="81"/>
    </location>
    <ligand>
        <name>Cu cation</name>
        <dbReference type="ChEBI" id="CHEBI:23378"/>
    </ligand>
</feature>
<evidence type="ECO:0000313" key="4">
    <source>
        <dbReference type="EMBL" id="APX23922.1"/>
    </source>
</evidence>
<dbReference type="SUPFAM" id="SSF52833">
    <property type="entry name" value="Thioredoxin-like"/>
    <property type="match status" value="1"/>
</dbReference>
<dbReference type="PANTHER" id="PTHR12151">
    <property type="entry name" value="ELECTRON TRANSPORT PROTIN SCO1/SENC FAMILY MEMBER"/>
    <property type="match status" value="1"/>
</dbReference>
<proteinExistence type="inferred from homology"/>
<dbReference type="GO" id="GO:0046872">
    <property type="term" value="F:metal ion binding"/>
    <property type="evidence" value="ECO:0007669"/>
    <property type="project" value="UniProtKB-KW"/>
</dbReference>
<feature type="disulfide bond" description="Redox-active" evidence="3">
    <location>
        <begin position="77"/>
        <end position="81"/>
    </location>
</feature>
<dbReference type="Gene3D" id="3.40.30.10">
    <property type="entry name" value="Glutaredoxin"/>
    <property type="match status" value="1"/>
</dbReference>